<evidence type="ECO:0000313" key="1">
    <source>
        <dbReference type="EMBL" id="KAK6638481.1"/>
    </source>
</evidence>
<protein>
    <recommendedName>
        <fullName evidence="3">39S ribosomal protein L55, mitochondrial</fullName>
    </recommendedName>
</protein>
<dbReference type="Proteomes" id="UP001372834">
    <property type="component" value="Unassembled WGS sequence"/>
</dbReference>
<dbReference type="Gene3D" id="6.20.130.20">
    <property type="entry name" value="Mitochondrial ribosomal protein L55"/>
    <property type="match status" value="1"/>
</dbReference>
<sequence length="114" mass="13919">MLFERWCGSLLKFNNFVFIRRLSNKSAVITKVHRKLYMKQYQTLMVQPDGSTFYFRHYEPRRIIKLPIDISLLSEEEKAEHLEKRQPKTKVVIEEDIIDDFDSKNYLKYMQRKQ</sequence>
<name>A0AAN8PLT1_POLSC</name>
<dbReference type="AlphaFoldDB" id="A0AAN8PLT1"/>
<evidence type="ECO:0000313" key="2">
    <source>
        <dbReference type="Proteomes" id="UP001372834"/>
    </source>
</evidence>
<dbReference type="GO" id="GO:0005762">
    <property type="term" value="C:mitochondrial large ribosomal subunit"/>
    <property type="evidence" value="ECO:0007669"/>
    <property type="project" value="InterPro"/>
</dbReference>
<accession>A0AAN8PLT1</accession>
<gene>
    <name evidence="1" type="ORF">RUM43_006748</name>
</gene>
<proteinExistence type="predicted"/>
<dbReference type="EMBL" id="JAWJWE010000003">
    <property type="protein sequence ID" value="KAK6638481.1"/>
    <property type="molecule type" value="Genomic_DNA"/>
</dbReference>
<reference evidence="1 2" key="1">
    <citation type="submission" date="2023-10" db="EMBL/GenBank/DDBJ databases">
        <title>Genomes of two closely related lineages of the louse Polyplax serrata with different host specificities.</title>
        <authorList>
            <person name="Martinu J."/>
            <person name="Tarabai H."/>
            <person name="Stefka J."/>
            <person name="Hypsa V."/>
        </authorList>
    </citation>
    <scope>NUCLEOTIDE SEQUENCE [LARGE SCALE GENOMIC DNA]</scope>
    <source>
        <strain evidence="1">HR10_N</strain>
    </source>
</reference>
<comment type="caution">
    <text evidence="1">The sequence shown here is derived from an EMBL/GenBank/DDBJ whole genome shotgun (WGS) entry which is preliminary data.</text>
</comment>
<dbReference type="PANTHER" id="PTHR34095:SF1">
    <property type="entry name" value="LARGE RIBOSOMAL SUBUNIT PROTEIN ML55"/>
    <property type="match status" value="1"/>
</dbReference>
<dbReference type="PANTHER" id="PTHR34095">
    <property type="entry name" value="39S RIBOSOMAL PROTEIN L55, MITOCHONDRIAL"/>
    <property type="match status" value="1"/>
</dbReference>
<dbReference type="InterPro" id="IPR018615">
    <property type="entry name" value="Ribosomal_mL55"/>
</dbReference>
<organism evidence="1 2">
    <name type="scientific">Polyplax serrata</name>
    <name type="common">Common mouse louse</name>
    <dbReference type="NCBI Taxonomy" id="468196"/>
    <lineage>
        <taxon>Eukaryota</taxon>
        <taxon>Metazoa</taxon>
        <taxon>Ecdysozoa</taxon>
        <taxon>Arthropoda</taxon>
        <taxon>Hexapoda</taxon>
        <taxon>Insecta</taxon>
        <taxon>Pterygota</taxon>
        <taxon>Neoptera</taxon>
        <taxon>Paraneoptera</taxon>
        <taxon>Psocodea</taxon>
        <taxon>Troctomorpha</taxon>
        <taxon>Phthiraptera</taxon>
        <taxon>Anoplura</taxon>
        <taxon>Polyplacidae</taxon>
        <taxon>Polyplax</taxon>
    </lineage>
</organism>
<evidence type="ECO:0008006" key="3">
    <source>
        <dbReference type="Google" id="ProtNLM"/>
    </source>
</evidence>
<dbReference type="Pfam" id="PF09776">
    <property type="entry name" value="Mitoc_L55"/>
    <property type="match status" value="1"/>
</dbReference>
<dbReference type="GO" id="GO:0006412">
    <property type="term" value="P:translation"/>
    <property type="evidence" value="ECO:0007669"/>
    <property type="project" value="TreeGrafter"/>
</dbReference>
<dbReference type="InterPro" id="IPR044884">
    <property type="entry name" value="Ribosomal_mL55_sf"/>
</dbReference>
<dbReference type="GO" id="GO:0003735">
    <property type="term" value="F:structural constituent of ribosome"/>
    <property type="evidence" value="ECO:0007669"/>
    <property type="project" value="InterPro"/>
</dbReference>